<name>A0ABV2AGD1_9EUKA</name>
<evidence type="ECO:0000259" key="2">
    <source>
        <dbReference type="Pfam" id="PF18913"/>
    </source>
</evidence>
<dbReference type="Pfam" id="PF18913">
    <property type="entry name" value="FBPase_C"/>
    <property type="match status" value="1"/>
</dbReference>
<dbReference type="EMBL" id="JBDODL010000113">
    <property type="protein sequence ID" value="MES1918718.1"/>
    <property type="molecule type" value="Genomic_DNA"/>
</dbReference>
<reference evidence="3 4" key="1">
    <citation type="journal article" date="2024" name="BMC Biol.">
        <title>Comparative genomics of Ascetosporea gives new insight into the evolutionary basis for animal parasitism in Rhizaria.</title>
        <authorList>
            <person name="Hiltunen Thoren M."/>
            <person name="Onut-Brannstrom I."/>
            <person name="Alfjorden A."/>
            <person name="Peckova H."/>
            <person name="Swords F."/>
            <person name="Hooper C."/>
            <person name="Holzer A.S."/>
            <person name="Bass D."/>
            <person name="Burki F."/>
        </authorList>
    </citation>
    <scope>NUCLEOTIDE SEQUENCE [LARGE SCALE GENOMIC DNA]</scope>
    <source>
        <strain evidence="3">20-A016</strain>
    </source>
</reference>
<dbReference type="PANTHER" id="PTHR11556:SF35">
    <property type="entry name" value="SEDOHEPTULOSE-1,7-BISPHOSPHATASE, CHLOROPLASTIC"/>
    <property type="match status" value="1"/>
</dbReference>
<dbReference type="PANTHER" id="PTHR11556">
    <property type="entry name" value="FRUCTOSE-1,6-BISPHOSPHATASE-RELATED"/>
    <property type="match status" value="1"/>
</dbReference>
<proteinExistence type="predicted"/>
<keyword evidence="3" id="KW-0378">Hydrolase</keyword>
<comment type="caution">
    <text evidence="3">The sequence shown here is derived from an EMBL/GenBank/DDBJ whole genome shotgun (WGS) entry which is preliminary data.</text>
</comment>
<evidence type="ECO:0000313" key="4">
    <source>
        <dbReference type="Proteomes" id="UP001439008"/>
    </source>
</evidence>
<gene>
    <name evidence="3" type="primary">FBP1</name>
    <name evidence="3" type="ORF">MHBO_000639</name>
</gene>
<dbReference type="InterPro" id="IPR044015">
    <property type="entry name" value="FBPase_C_dom"/>
</dbReference>
<dbReference type="EC" id="3.1.3.11" evidence="3"/>
<accession>A0ABV2AGD1</accession>
<organism evidence="3 4">
    <name type="scientific">Bonamia ostreae</name>
    <dbReference type="NCBI Taxonomy" id="126728"/>
    <lineage>
        <taxon>Eukaryota</taxon>
        <taxon>Sar</taxon>
        <taxon>Rhizaria</taxon>
        <taxon>Endomyxa</taxon>
        <taxon>Ascetosporea</taxon>
        <taxon>Haplosporida</taxon>
        <taxon>Bonamia</taxon>
    </lineage>
</organism>
<keyword evidence="4" id="KW-1185">Reference proteome</keyword>
<dbReference type="Proteomes" id="UP001439008">
    <property type="component" value="Unassembled WGS sequence"/>
</dbReference>
<evidence type="ECO:0000313" key="3">
    <source>
        <dbReference type="EMBL" id="MES1918718.1"/>
    </source>
</evidence>
<dbReference type="GO" id="GO:0042132">
    <property type="term" value="F:fructose 1,6-bisphosphate 1-phosphatase activity"/>
    <property type="evidence" value="ECO:0007669"/>
    <property type="project" value="UniProtKB-EC"/>
</dbReference>
<evidence type="ECO:0000256" key="1">
    <source>
        <dbReference type="ARBA" id="ARBA00024331"/>
    </source>
</evidence>
<feature type="non-terminal residue" evidence="3">
    <location>
        <position position="1"/>
    </location>
</feature>
<protein>
    <submittedName>
        <fullName evidence="3">Fructose-1,6-bisphosphatase</fullName>
        <ecNumber evidence="3">3.1.3.11</ecNumber>
    </submittedName>
</protein>
<sequence length="130" mass="14645">LMNDNLRIPDGECFSVNTSYYQDWDRKTKNFINNCQNKKRMFRYIGSMVADVHRTLLHGGIFMYPPNNKFPNGKMKLTTEANTIAFLIESAGGKATDGEKSISLLQPSNNDDTTPIFAGSPKLIEEFEAS</sequence>
<dbReference type="Gene3D" id="3.40.190.80">
    <property type="match status" value="1"/>
</dbReference>
<dbReference type="SUPFAM" id="SSF56655">
    <property type="entry name" value="Carbohydrate phosphatase"/>
    <property type="match status" value="1"/>
</dbReference>
<feature type="domain" description="Fructose-1-6-bisphosphatase class 1 C-terminal" evidence="2">
    <location>
        <begin position="10"/>
        <end position="129"/>
    </location>
</feature>
<dbReference type="InterPro" id="IPR000146">
    <property type="entry name" value="FBPase_class-1"/>
</dbReference>
<comment type="pathway">
    <text evidence="1">Carbohydrate biosynthesis.</text>
</comment>